<feature type="region of interest" description="Disordered" evidence="1">
    <location>
        <begin position="30"/>
        <end position="56"/>
    </location>
</feature>
<gene>
    <name evidence="2" type="primary">41</name>
    <name evidence="2" type="ORF">SALGADO_41</name>
</gene>
<keyword evidence="3" id="KW-1185">Reference proteome</keyword>
<dbReference type="Proteomes" id="UP000223391">
    <property type="component" value="Segment"/>
</dbReference>
<sequence>MVPNPGLTCPNSPLYAVVMNINYTKAAARDKARHHGHENWDHLDFTTSPEEQARQDEAAAAWAAQSTGTAGERDFYYNR</sequence>
<dbReference type="KEGG" id="vg:65071655"/>
<reference evidence="3" key="1">
    <citation type="submission" date="2015-11" db="EMBL/GenBank/DDBJ databases">
        <authorList>
            <person name="Greene A."/>
            <person name="Schneider V.M."/>
            <person name="Bradley K.W."/>
            <person name="Asai D.J."/>
            <person name="Bowman C.A."/>
            <person name="Russell D.A."/>
            <person name="Pope W.H."/>
            <person name="Jacobs-Sera D."/>
            <person name="Hendrix R.W."/>
            <person name="Hatfull G.F."/>
        </authorList>
    </citation>
    <scope>NUCLEOTIDE SEQUENCE [LARGE SCALE GENOMIC DNA]</scope>
</reference>
<evidence type="ECO:0000313" key="2">
    <source>
        <dbReference type="EMBL" id="ALY10209.1"/>
    </source>
</evidence>
<organism evidence="2 3">
    <name type="scientific">Arthrobacter phage Salgado</name>
    <dbReference type="NCBI Taxonomy" id="1772314"/>
    <lineage>
        <taxon>Viruses</taxon>
        <taxon>Duplodnaviria</taxon>
        <taxon>Heunggongvirae</taxon>
        <taxon>Uroviricota</taxon>
        <taxon>Caudoviricetes</taxon>
        <taxon>Laroyevirus</taxon>
        <taxon>Laroyevirus salgado</taxon>
    </lineage>
</organism>
<dbReference type="GeneID" id="65071655"/>
<dbReference type="RefSeq" id="YP_010082650.1">
    <property type="nucleotide sequence ID" value="NC_055033.1"/>
</dbReference>
<dbReference type="EMBL" id="KU160664">
    <property type="protein sequence ID" value="ALY10209.1"/>
    <property type="molecule type" value="Genomic_DNA"/>
</dbReference>
<evidence type="ECO:0000256" key="1">
    <source>
        <dbReference type="SAM" id="MobiDB-lite"/>
    </source>
</evidence>
<evidence type="ECO:0000313" key="3">
    <source>
        <dbReference type="Proteomes" id="UP000223391"/>
    </source>
</evidence>
<accession>A0A0U4JPB6</accession>
<protein>
    <submittedName>
        <fullName evidence="2">Uncharacterized protein</fullName>
    </submittedName>
</protein>
<proteinExistence type="predicted"/>
<name>A0A0U4JPB6_9CAUD</name>